<dbReference type="EMBL" id="RCMV01000158">
    <property type="protein sequence ID" value="KAG3223067.1"/>
    <property type="molecule type" value="Genomic_DNA"/>
</dbReference>
<dbReference type="Proteomes" id="UP000735874">
    <property type="component" value="Unassembled WGS sequence"/>
</dbReference>
<evidence type="ECO:0000313" key="2">
    <source>
        <dbReference type="EMBL" id="KAG2859462.1"/>
    </source>
</evidence>
<evidence type="ECO:0000313" key="4">
    <source>
        <dbReference type="EMBL" id="KAG2944573.1"/>
    </source>
</evidence>
<dbReference type="EMBL" id="MJFZ01000016">
    <property type="protein sequence ID" value="RAW42433.1"/>
    <property type="molecule type" value="Genomic_DNA"/>
</dbReference>
<protein>
    <submittedName>
        <fullName evidence="7">Uncharacterized protein</fullName>
    </submittedName>
</protein>
<keyword evidence="8" id="KW-1185">Reference proteome</keyword>
<accession>A0A329SZ71</accession>
<dbReference type="EMBL" id="RCML01000184">
    <property type="protein sequence ID" value="KAG2986819.1"/>
    <property type="molecule type" value="Genomic_DNA"/>
</dbReference>
<evidence type="ECO:0000313" key="8">
    <source>
        <dbReference type="Proteomes" id="UP000251314"/>
    </source>
</evidence>
<dbReference type="Proteomes" id="UP000736787">
    <property type="component" value="Unassembled WGS sequence"/>
</dbReference>
<evidence type="ECO:0000313" key="3">
    <source>
        <dbReference type="EMBL" id="KAG2927769.1"/>
    </source>
</evidence>
<dbReference type="Proteomes" id="UP000251314">
    <property type="component" value="Unassembled WGS sequence"/>
</dbReference>
<feature type="compositionally biased region" description="Polar residues" evidence="1">
    <location>
        <begin position="32"/>
        <end position="46"/>
    </location>
</feature>
<dbReference type="Proteomes" id="UP000697107">
    <property type="component" value="Unassembled WGS sequence"/>
</dbReference>
<evidence type="ECO:0000313" key="6">
    <source>
        <dbReference type="EMBL" id="KAG3223067.1"/>
    </source>
</evidence>
<feature type="region of interest" description="Disordered" evidence="1">
    <location>
        <begin position="22"/>
        <end position="46"/>
    </location>
</feature>
<gene>
    <name evidence="7" type="ORF">PC110_g1403</name>
    <name evidence="2" type="ORF">PC113_g8920</name>
    <name evidence="3" type="ORF">PC115_g7434</name>
    <name evidence="4" type="ORF">PC117_g8992</name>
    <name evidence="5" type="ORF">PC118_g7625</name>
    <name evidence="6" type="ORF">PC129_g6258</name>
</gene>
<dbReference type="EMBL" id="RCMG01000215">
    <property type="protein sequence ID" value="KAG2859462.1"/>
    <property type="molecule type" value="Genomic_DNA"/>
</dbReference>
<name>A0A329SZ71_9STRA</name>
<dbReference type="AlphaFoldDB" id="A0A329SZ71"/>
<evidence type="ECO:0000313" key="7">
    <source>
        <dbReference type="EMBL" id="RAW42433.1"/>
    </source>
</evidence>
<dbReference type="Proteomes" id="UP000760860">
    <property type="component" value="Unassembled WGS sequence"/>
</dbReference>
<dbReference type="EMBL" id="RCMI01000179">
    <property type="protein sequence ID" value="KAG2927769.1"/>
    <property type="molecule type" value="Genomic_DNA"/>
</dbReference>
<organism evidence="7 8">
    <name type="scientific">Phytophthora cactorum</name>
    <dbReference type="NCBI Taxonomy" id="29920"/>
    <lineage>
        <taxon>Eukaryota</taxon>
        <taxon>Sar</taxon>
        <taxon>Stramenopiles</taxon>
        <taxon>Oomycota</taxon>
        <taxon>Peronosporomycetes</taxon>
        <taxon>Peronosporales</taxon>
        <taxon>Peronosporaceae</taxon>
        <taxon>Phytophthora</taxon>
    </lineage>
</organism>
<dbReference type="Proteomes" id="UP000774804">
    <property type="component" value="Unassembled WGS sequence"/>
</dbReference>
<sequence length="46" mass="4773">MAAASQAVAERVTFRLSISSRCDPATKENGRTDSSTIDGAVDSNSV</sequence>
<comment type="caution">
    <text evidence="7">The sequence shown here is derived from an EMBL/GenBank/DDBJ whole genome shotgun (WGS) entry which is preliminary data.</text>
</comment>
<evidence type="ECO:0000313" key="5">
    <source>
        <dbReference type="EMBL" id="KAG2986819.1"/>
    </source>
</evidence>
<evidence type="ECO:0000256" key="1">
    <source>
        <dbReference type="SAM" id="MobiDB-lite"/>
    </source>
</evidence>
<dbReference type="EMBL" id="RCMK01000200">
    <property type="protein sequence ID" value="KAG2944573.1"/>
    <property type="molecule type" value="Genomic_DNA"/>
</dbReference>
<dbReference type="VEuPathDB" id="FungiDB:PC110_g1403"/>
<proteinExistence type="predicted"/>
<reference evidence="7 8" key="1">
    <citation type="submission" date="2018-01" db="EMBL/GenBank/DDBJ databases">
        <title>Draft genome of the strawberry crown rot pathogen Phytophthora cactorum.</title>
        <authorList>
            <person name="Armitage A.D."/>
            <person name="Lysoe E."/>
            <person name="Nellist C.F."/>
            <person name="Harrison R.J."/>
            <person name="Brurberg M.B."/>
        </authorList>
    </citation>
    <scope>NUCLEOTIDE SEQUENCE [LARGE SCALE GENOMIC DNA]</scope>
    <source>
        <strain evidence="7 8">10300</strain>
    </source>
</reference>
<reference evidence="2" key="2">
    <citation type="submission" date="2018-10" db="EMBL/GenBank/DDBJ databases">
        <title>Effector identification in a new, highly contiguous assembly of the strawberry crown rot pathogen Phytophthora cactorum.</title>
        <authorList>
            <person name="Armitage A.D."/>
            <person name="Nellist C.F."/>
            <person name="Bates H."/>
            <person name="Vickerstaff R.J."/>
            <person name="Harrison R.J."/>
        </authorList>
    </citation>
    <scope>NUCLEOTIDE SEQUENCE</scope>
    <source>
        <strain evidence="2">15-7</strain>
        <strain evidence="3">4032</strain>
        <strain evidence="4">4040</strain>
        <strain evidence="5">P415</strain>
        <strain evidence="6">P421</strain>
    </source>
</reference>